<evidence type="ECO:0000256" key="8">
    <source>
        <dbReference type="ARBA" id="ARBA00022801"/>
    </source>
</evidence>
<accession>A0A1T4P8C3</accession>
<evidence type="ECO:0000313" key="13">
    <source>
        <dbReference type="EMBL" id="SJZ87830.1"/>
    </source>
</evidence>
<dbReference type="SUPFAM" id="SSF52141">
    <property type="entry name" value="Uracil-DNA glycosylase-like"/>
    <property type="match status" value="1"/>
</dbReference>
<evidence type="ECO:0000256" key="1">
    <source>
        <dbReference type="ARBA" id="ARBA00001400"/>
    </source>
</evidence>
<evidence type="ECO:0000256" key="6">
    <source>
        <dbReference type="ARBA" id="ARBA00022723"/>
    </source>
</evidence>
<dbReference type="Proteomes" id="UP000190625">
    <property type="component" value="Unassembled WGS sequence"/>
</dbReference>
<comment type="similarity">
    <text evidence="2">Belongs to the uracil-DNA glycosylase (UDG) superfamily. Type 4 (UDGa) family.</text>
</comment>
<dbReference type="AlphaFoldDB" id="A0A1T4P8C3"/>
<dbReference type="EMBL" id="FUWM01000018">
    <property type="protein sequence ID" value="SJZ87830.1"/>
    <property type="molecule type" value="Genomic_DNA"/>
</dbReference>
<dbReference type="InterPro" id="IPR036895">
    <property type="entry name" value="Uracil-DNA_glycosylase-like_sf"/>
</dbReference>
<dbReference type="InterPro" id="IPR005122">
    <property type="entry name" value="Uracil-DNA_glycosylase-like"/>
</dbReference>
<dbReference type="InterPro" id="IPR005273">
    <property type="entry name" value="Ura-DNA_glyco_family4"/>
</dbReference>
<feature type="domain" description="Uracil-DNA glycosylase-like" evidence="12">
    <location>
        <begin position="50"/>
        <end position="196"/>
    </location>
</feature>
<organism evidence="13 14">
    <name type="scientific">Selenihalanaerobacter shriftii</name>
    <dbReference type="NCBI Taxonomy" id="142842"/>
    <lineage>
        <taxon>Bacteria</taxon>
        <taxon>Bacillati</taxon>
        <taxon>Bacillota</taxon>
        <taxon>Clostridia</taxon>
        <taxon>Halanaerobiales</taxon>
        <taxon>Halobacteroidaceae</taxon>
        <taxon>Selenihalanaerobacter</taxon>
    </lineage>
</organism>
<evidence type="ECO:0000256" key="3">
    <source>
        <dbReference type="ARBA" id="ARBA00012030"/>
    </source>
</evidence>
<evidence type="ECO:0000256" key="2">
    <source>
        <dbReference type="ARBA" id="ARBA00006521"/>
    </source>
</evidence>
<dbReference type="CDD" id="cd10030">
    <property type="entry name" value="UDG-F4_TTUDGA_SPO1dp_like"/>
    <property type="match status" value="1"/>
</dbReference>
<dbReference type="NCBIfam" id="TIGR00758">
    <property type="entry name" value="UDG_fam4"/>
    <property type="match status" value="1"/>
</dbReference>
<dbReference type="RefSeq" id="WP_078810508.1">
    <property type="nucleotide sequence ID" value="NZ_FUWM01000018.1"/>
</dbReference>
<dbReference type="GO" id="GO:0004844">
    <property type="term" value="F:uracil DNA N-glycosylase activity"/>
    <property type="evidence" value="ECO:0007669"/>
    <property type="project" value="UniProtKB-EC"/>
</dbReference>
<keyword evidence="8" id="KW-0378">Hydrolase</keyword>
<dbReference type="PANTHER" id="PTHR33693">
    <property type="entry name" value="TYPE-5 URACIL-DNA GLYCOSYLASE"/>
    <property type="match status" value="1"/>
</dbReference>
<comment type="catalytic activity">
    <reaction evidence="1">
        <text>Hydrolyzes single-stranded DNA or mismatched double-stranded DNA and polynucleotides, releasing free uracil.</text>
        <dbReference type="EC" id="3.2.2.27"/>
    </reaction>
</comment>
<keyword evidence="14" id="KW-1185">Reference proteome</keyword>
<name>A0A1T4P8C3_9FIRM</name>
<keyword evidence="6" id="KW-0479">Metal-binding</keyword>
<dbReference type="GO" id="GO:0006281">
    <property type="term" value="P:DNA repair"/>
    <property type="evidence" value="ECO:0007669"/>
    <property type="project" value="UniProtKB-KW"/>
</dbReference>
<evidence type="ECO:0000313" key="14">
    <source>
        <dbReference type="Proteomes" id="UP000190625"/>
    </source>
</evidence>
<proteinExistence type="inferred from homology"/>
<evidence type="ECO:0000256" key="4">
    <source>
        <dbReference type="ARBA" id="ARBA00019403"/>
    </source>
</evidence>
<dbReference type="SMART" id="SM00987">
    <property type="entry name" value="UreE_C"/>
    <property type="match status" value="1"/>
</dbReference>
<keyword evidence="5" id="KW-0004">4Fe-4S</keyword>
<evidence type="ECO:0000256" key="11">
    <source>
        <dbReference type="ARBA" id="ARBA00023204"/>
    </source>
</evidence>
<evidence type="ECO:0000256" key="7">
    <source>
        <dbReference type="ARBA" id="ARBA00022763"/>
    </source>
</evidence>
<evidence type="ECO:0000256" key="10">
    <source>
        <dbReference type="ARBA" id="ARBA00023014"/>
    </source>
</evidence>
<keyword evidence="11" id="KW-0234">DNA repair</keyword>
<dbReference type="GO" id="GO:0046872">
    <property type="term" value="F:metal ion binding"/>
    <property type="evidence" value="ECO:0007669"/>
    <property type="project" value="UniProtKB-KW"/>
</dbReference>
<keyword evidence="9" id="KW-0408">Iron</keyword>
<dbReference type="PANTHER" id="PTHR33693:SF1">
    <property type="entry name" value="TYPE-4 URACIL-DNA GLYCOSYLASE"/>
    <property type="match status" value="1"/>
</dbReference>
<keyword evidence="10" id="KW-0411">Iron-sulfur</keyword>
<dbReference type="SMART" id="SM00986">
    <property type="entry name" value="UDG"/>
    <property type="match status" value="1"/>
</dbReference>
<dbReference type="OrthoDB" id="5290748at2"/>
<protein>
    <recommendedName>
        <fullName evidence="4">Type-4 uracil-DNA glycosylase</fullName>
        <ecNumber evidence="3">3.2.2.27</ecNumber>
    </recommendedName>
</protein>
<evidence type="ECO:0000259" key="12">
    <source>
        <dbReference type="SMART" id="SM00986"/>
    </source>
</evidence>
<dbReference type="STRING" id="142842.SAMN02745118_02075"/>
<dbReference type="Gene3D" id="3.40.470.10">
    <property type="entry name" value="Uracil-DNA glycosylase-like domain"/>
    <property type="match status" value="1"/>
</dbReference>
<dbReference type="GO" id="GO:0051539">
    <property type="term" value="F:4 iron, 4 sulfur cluster binding"/>
    <property type="evidence" value="ECO:0007669"/>
    <property type="project" value="UniProtKB-KW"/>
</dbReference>
<evidence type="ECO:0000256" key="5">
    <source>
        <dbReference type="ARBA" id="ARBA00022485"/>
    </source>
</evidence>
<dbReference type="Pfam" id="PF03167">
    <property type="entry name" value="UDG"/>
    <property type="match status" value="1"/>
</dbReference>
<gene>
    <name evidence="13" type="ORF">SAMN02745118_02075</name>
</gene>
<reference evidence="14" key="1">
    <citation type="submission" date="2017-02" db="EMBL/GenBank/DDBJ databases">
        <authorList>
            <person name="Varghese N."/>
            <person name="Submissions S."/>
        </authorList>
    </citation>
    <scope>NUCLEOTIDE SEQUENCE [LARGE SCALE GENOMIC DNA]</scope>
    <source>
        <strain evidence="14">ATCC BAA-73</strain>
    </source>
</reference>
<evidence type="ECO:0000256" key="9">
    <source>
        <dbReference type="ARBA" id="ARBA00023004"/>
    </source>
</evidence>
<sequence length="214" mass="24643">MLFYNEGQQLGLFDKNNNIERRFNSLEEIKKIAVQCKRCILHKNCNQLVFGTGNPKAGLMFVGEGPGKVEDEKGTPFVGKAGQLFNRILEAAEINREDVYISNIVKCRPSGNRNPEIEEMKSCLWFLAQEIRMVEPTIIVPLGSIAVKGLLNPNGKITRLRGKWVERNGYYFLPTFHPAALLRNESWKKPTWHDFLKIKKAYKRYLKLKKQGEM</sequence>
<dbReference type="InterPro" id="IPR051536">
    <property type="entry name" value="UDG_Type-4/5"/>
</dbReference>
<dbReference type="EC" id="3.2.2.27" evidence="3"/>
<keyword evidence="7" id="KW-0227">DNA damage</keyword>